<reference evidence="1 2" key="1">
    <citation type="journal article" date="2013" name="Nature">
        <title>Abundant SAR11 viruses in the ocean.</title>
        <authorList>
            <person name="Zhao Y."/>
            <person name="Temperton B."/>
            <person name="Thrash J.C."/>
            <person name="Schwalbach M.S."/>
            <person name="Vergin K.L."/>
            <person name="Landry Z.C."/>
            <person name="Ellisman M."/>
            <person name="Deerinck T."/>
            <person name="Sullivan M.B."/>
            <person name="Giovannoni S.J."/>
        </authorList>
    </citation>
    <scope>NUCLEOTIDE SEQUENCE [LARGE SCALE GENOMIC DNA]</scope>
</reference>
<proteinExistence type="predicted"/>
<dbReference type="GeneID" id="14697547"/>
<protein>
    <submittedName>
        <fullName evidence="1">Uncharacterized protein</fullName>
    </submittedName>
</protein>
<dbReference type="RefSeq" id="YP_007517824.1">
    <property type="nucleotide sequence ID" value="NC_020483.1"/>
</dbReference>
<dbReference type="EMBL" id="KC465901">
    <property type="protein sequence ID" value="AGE60594.1"/>
    <property type="molecule type" value="Genomic_DNA"/>
</dbReference>
<name>M1ID99_9CAUD</name>
<keyword evidence="2" id="KW-1185">Reference proteome</keyword>
<organism evidence="1 2">
    <name type="scientific">Pelagibacter phage HTVC019P</name>
    <dbReference type="NCBI Taxonomy" id="1283079"/>
    <lineage>
        <taxon>Viruses</taxon>
        <taxon>Duplodnaviria</taxon>
        <taxon>Heunggongvirae</taxon>
        <taxon>Uroviricota</taxon>
        <taxon>Caudoviricetes</taxon>
        <taxon>Autographivirales</taxon>
        <taxon>Pelagivirus</taxon>
        <taxon>Pelagivirus HTVC019P</taxon>
    </lineage>
</organism>
<sequence length="74" mass="8001">MTTKRATAKQKKDALFWSGLVADAVAKAKSTHKPQTITIGNIKTAFMLQDTLTSMALAGEDAAWKVEVLLETAH</sequence>
<evidence type="ECO:0000313" key="1">
    <source>
        <dbReference type="EMBL" id="AGE60594.1"/>
    </source>
</evidence>
<evidence type="ECO:0000313" key="2">
    <source>
        <dbReference type="Proteomes" id="UP000011295"/>
    </source>
</evidence>
<dbReference type="Proteomes" id="UP000011295">
    <property type="component" value="Segment"/>
</dbReference>
<accession>M1ID99</accession>
<dbReference type="KEGG" id="vg:14697547"/>